<keyword evidence="3" id="KW-1185">Reference proteome</keyword>
<dbReference type="Gene3D" id="3.90.1200.10">
    <property type="match status" value="1"/>
</dbReference>
<accession>A0ABV3RW46</accession>
<dbReference type="Pfam" id="PF01636">
    <property type="entry name" value="APH"/>
    <property type="match status" value="1"/>
</dbReference>
<dbReference type="RefSeq" id="WP_367950891.1">
    <property type="nucleotide sequence ID" value="NZ_JBAKFG010000001.1"/>
</dbReference>
<dbReference type="SUPFAM" id="SSF56112">
    <property type="entry name" value="Protein kinase-like (PK-like)"/>
    <property type="match status" value="1"/>
</dbReference>
<feature type="domain" description="Aminoglycoside phosphotransferase" evidence="1">
    <location>
        <begin position="28"/>
        <end position="251"/>
    </location>
</feature>
<proteinExistence type="predicted"/>
<comment type="caution">
    <text evidence="2">The sequence shown here is derived from an EMBL/GenBank/DDBJ whole genome shotgun (WGS) entry which is preliminary data.</text>
</comment>
<evidence type="ECO:0000313" key="2">
    <source>
        <dbReference type="EMBL" id="MEX0372003.1"/>
    </source>
</evidence>
<sequence>MATDRLDARGRQMVAWLRDQGIEPDALEAMGGDASPRRYFRIKTAGGARVVMDAPDQSSTCRAFCRIRSLMAAAGVHVPVIHAAAPAAGFLLLEDLGGQDYLSALDGESDERLLRAAIDALVQLQGGADGRDLPRFDADRIDAELALFPDWYVRRHLGVEPDAAWWSRWAAGTAVLREAMRAQPTVVVHRDFMVRNLLVATPNPGVIDFQDALVGPVTYDLASLLRDAFFSLTPDAEQALIGYYRDRAAAAGIRLPADLSRALDRTAAQRHLKVLGIFARLYHRDRKPGYLADAPRFLDYLSRELGDDPAGHDLATLIAELPRPERADSP</sequence>
<protein>
    <submittedName>
        <fullName evidence="2">Phosphotransferase</fullName>
    </submittedName>
</protein>
<dbReference type="InterPro" id="IPR011009">
    <property type="entry name" value="Kinase-like_dom_sf"/>
</dbReference>
<organism evidence="2 3">
    <name type="scientific">Spiribacter roseus</name>
    <dbReference type="NCBI Taxonomy" id="1855875"/>
    <lineage>
        <taxon>Bacteria</taxon>
        <taxon>Pseudomonadati</taxon>
        <taxon>Pseudomonadota</taxon>
        <taxon>Gammaproteobacteria</taxon>
        <taxon>Chromatiales</taxon>
        <taxon>Ectothiorhodospiraceae</taxon>
        <taxon>Spiribacter</taxon>
    </lineage>
</organism>
<reference evidence="2 3" key="1">
    <citation type="submission" date="2024-02" db="EMBL/GenBank/DDBJ databases">
        <title>New especies of Spiribacter isolated from saline water.</title>
        <authorList>
            <person name="Leon M.J."/>
            <person name="De La Haba R."/>
            <person name="Sanchez-Porro C."/>
            <person name="Ventosa A."/>
        </authorList>
    </citation>
    <scope>NUCLEOTIDE SEQUENCE [LARGE SCALE GENOMIC DNA]</scope>
    <source>
        <strain evidence="3">ag22IC6-196</strain>
    </source>
</reference>
<gene>
    <name evidence="2" type="ORF">V6X51_00960</name>
</gene>
<name>A0ABV3RW46_9GAMM</name>
<dbReference type="Gene3D" id="3.30.200.20">
    <property type="entry name" value="Phosphorylase Kinase, domain 1"/>
    <property type="match status" value="1"/>
</dbReference>
<dbReference type="Proteomes" id="UP001556636">
    <property type="component" value="Unassembled WGS sequence"/>
</dbReference>
<dbReference type="EMBL" id="JBAKFG010000001">
    <property type="protein sequence ID" value="MEX0372003.1"/>
    <property type="molecule type" value="Genomic_DNA"/>
</dbReference>
<evidence type="ECO:0000259" key="1">
    <source>
        <dbReference type="Pfam" id="PF01636"/>
    </source>
</evidence>
<dbReference type="InterPro" id="IPR002575">
    <property type="entry name" value="Aminoglycoside_PTrfase"/>
</dbReference>
<evidence type="ECO:0000313" key="3">
    <source>
        <dbReference type="Proteomes" id="UP001556636"/>
    </source>
</evidence>